<name>A0A510KD13_9FUSO</name>
<dbReference type="RefSeq" id="WP_146964129.1">
    <property type="nucleotide sequence ID" value="NZ_AP019835.1"/>
</dbReference>
<protein>
    <recommendedName>
        <fullName evidence="3">RES domain-containing protein</fullName>
    </recommendedName>
</protein>
<accession>A0A510KD13</accession>
<evidence type="ECO:0008006" key="3">
    <source>
        <dbReference type="Google" id="ProtNLM"/>
    </source>
</evidence>
<organism evidence="1 2">
    <name type="scientific">Leptotrichia wadei</name>
    <dbReference type="NCBI Taxonomy" id="157687"/>
    <lineage>
        <taxon>Bacteria</taxon>
        <taxon>Fusobacteriati</taxon>
        <taxon>Fusobacteriota</taxon>
        <taxon>Fusobacteriia</taxon>
        <taxon>Fusobacteriales</taxon>
        <taxon>Leptotrichiaceae</taxon>
        <taxon>Leptotrichia</taxon>
    </lineage>
</organism>
<gene>
    <name evidence="1" type="ORF">JMUB3934_0864</name>
</gene>
<evidence type="ECO:0000313" key="2">
    <source>
        <dbReference type="Proteomes" id="UP000321501"/>
    </source>
</evidence>
<sequence length="437" mass="53246">MDQTRECIFCFLTDKNQKKLQKQAQLQEEKFEDILKRYKELFTSNFFNSLENPICEKHIKILNSEQIIEKLKNDRRLVWDLENFFENLVEIYKLWISGEAHKAISNLTEKLYAYKLLKYNDNKFDIQNRLFFRGRKEGNIIYNKYDMFHIPYDKRYLVKNQRFSLSGYPLLYLNRSLKGVKAELEIDDNISEFLFSSFYFRRGAKIYRMVNPFKEIYDSVEDIGAILNLTINELHKRVLKLVFLNTCLFEKRLQHIKLEKKGFNVFYEEYVLPQALTQVLKIRKFDGIFYPSTRINEYNENYIADEINFNLVLFPKYQENRHYDNELFENTEISSPLSYDDLKSHDFPKENDYEPLRDILLNMYFKTDEDNENYSITYFFRIFEMLNNHIKLIEKYRLNKNNENIIKIENILRYNFIQKEIIKLDTLERRKNYGKHI</sequence>
<evidence type="ECO:0000313" key="1">
    <source>
        <dbReference type="EMBL" id="BBM49569.1"/>
    </source>
</evidence>
<proteinExistence type="predicted"/>
<dbReference type="EMBL" id="AP019835">
    <property type="protein sequence ID" value="BBM49569.1"/>
    <property type="molecule type" value="Genomic_DNA"/>
</dbReference>
<dbReference type="AlphaFoldDB" id="A0A510KD13"/>
<dbReference type="Proteomes" id="UP000321501">
    <property type="component" value="Chromosome"/>
</dbReference>
<reference evidence="1 2" key="1">
    <citation type="submission" date="2019-07" db="EMBL/GenBank/DDBJ databases">
        <title>Complete Genome Sequence of Leptotrichia wadei Strain JMUB3934.</title>
        <authorList>
            <person name="Watanabe S."/>
            <person name="Cui L."/>
        </authorList>
    </citation>
    <scope>NUCLEOTIDE SEQUENCE [LARGE SCALE GENOMIC DNA]</scope>
    <source>
        <strain evidence="1 2">JMUB3934</strain>
    </source>
</reference>